<dbReference type="EMBL" id="BOQN01000120">
    <property type="protein sequence ID" value="GIM96536.1"/>
    <property type="molecule type" value="Genomic_DNA"/>
</dbReference>
<reference evidence="2 3" key="1">
    <citation type="submission" date="2021-03" db="EMBL/GenBank/DDBJ databases">
        <title>Whole genome shotgun sequence of Actinoplanes toevensis NBRC 105298.</title>
        <authorList>
            <person name="Komaki H."/>
            <person name="Tamura T."/>
        </authorList>
    </citation>
    <scope>NUCLEOTIDE SEQUENCE [LARGE SCALE GENOMIC DNA]</scope>
    <source>
        <strain evidence="2 3">NBRC 105298</strain>
    </source>
</reference>
<name>A0A919WAA2_9ACTN</name>
<accession>A0A919WAA2</accession>
<evidence type="ECO:0000313" key="3">
    <source>
        <dbReference type="Proteomes" id="UP000677082"/>
    </source>
</evidence>
<dbReference type="Proteomes" id="UP000677082">
    <property type="component" value="Unassembled WGS sequence"/>
</dbReference>
<evidence type="ECO:0000256" key="1">
    <source>
        <dbReference type="SAM" id="MobiDB-lite"/>
    </source>
</evidence>
<feature type="compositionally biased region" description="Polar residues" evidence="1">
    <location>
        <begin position="1"/>
        <end position="13"/>
    </location>
</feature>
<feature type="region of interest" description="Disordered" evidence="1">
    <location>
        <begin position="1"/>
        <end position="30"/>
    </location>
</feature>
<keyword evidence="3" id="KW-1185">Reference proteome</keyword>
<proteinExistence type="predicted"/>
<organism evidence="2 3">
    <name type="scientific">Paractinoplanes toevensis</name>
    <dbReference type="NCBI Taxonomy" id="571911"/>
    <lineage>
        <taxon>Bacteria</taxon>
        <taxon>Bacillati</taxon>
        <taxon>Actinomycetota</taxon>
        <taxon>Actinomycetes</taxon>
        <taxon>Micromonosporales</taxon>
        <taxon>Micromonosporaceae</taxon>
        <taxon>Paractinoplanes</taxon>
    </lineage>
</organism>
<sequence>MVSTTVGPPQQGGNAIVPGRRHEWRSTESSKIPTVHAMKTQTTVLALAATTLVILSGCKAGSSPSAASTTGAPTETTAAAAAGDNPAPAKATATVTTTGPVTAEPGSTSSPKAEKTTKPAPTATKPTDSGPTIVSFKLVQKPKCPEGTAVFRAPAVPAIIKWKITGADSAALSVDDPTHTPGTYGPEPLSGTEEFQFSCAGEVGSVEKHTYAIWALGGGKQHSKTITATAKILDNGKS</sequence>
<evidence type="ECO:0000313" key="2">
    <source>
        <dbReference type="EMBL" id="GIM96536.1"/>
    </source>
</evidence>
<protein>
    <submittedName>
        <fullName evidence="2">Uncharacterized protein</fullName>
    </submittedName>
</protein>
<feature type="compositionally biased region" description="Low complexity" evidence="1">
    <location>
        <begin position="60"/>
        <end position="106"/>
    </location>
</feature>
<dbReference type="AlphaFoldDB" id="A0A919WAA2"/>
<gene>
    <name evidence="2" type="ORF">Ato02nite_083290</name>
</gene>
<feature type="region of interest" description="Disordered" evidence="1">
    <location>
        <begin position="60"/>
        <end position="130"/>
    </location>
</feature>
<comment type="caution">
    <text evidence="2">The sequence shown here is derived from an EMBL/GenBank/DDBJ whole genome shotgun (WGS) entry which is preliminary data.</text>
</comment>
<feature type="compositionally biased region" description="Low complexity" evidence="1">
    <location>
        <begin position="118"/>
        <end position="127"/>
    </location>
</feature>